<evidence type="ECO:0008006" key="3">
    <source>
        <dbReference type="Google" id="ProtNLM"/>
    </source>
</evidence>
<dbReference type="Proteomes" id="UP001500902">
    <property type="component" value="Unassembled WGS sequence"/>
</dbReference>
<gene>
    <name evidence="1" type="ORF">GCM10022224_049330</name>
</gene>
<keyword evidence="2" id="KW-1185">Reference proteome</keyword>
<proteinExistence type="predicted"/>
<accession>A0ABP7C8R5</accession>
<evidence type="ECO:0000313" key="2">
    <source>
        <dbReference type="Proteomes" id="UP001500902"/>
    </source>
</evidence>
<protein>
    <recommendedName>
        <fullName evidence="3">XRE family transcriptional regulator</fullName>
    </recommendedName>
</protein>
<organism evidence="1 2">
    <name type="scientific">Nonomuraea antimicrobica</name>
    <dbReference type="NCBI Taxonomy" id="561173"/>
    <lineage>
        <taxon>Bacteria</taxon>
        <taxon>Bacillati</taxon>
        <taxon>Actinomycetota</taxon>
        <taxon>Actinomycetes</taxon>
        <taxon>Streptosporangiales</taxon>
        <taxon>Streptosporangiaceae</taxon>
        <taxon>Nonomuraea</taxon>
    </lineage>
</organism>
<comment type="caution">
    <text evidence="1">The sequence shown here is derived from an EMBL/GenBank/DDBJ whole genome shotgun (WGS) entry which is preliminary data.</text>
</comment>
<dbReference type="EMBL" id="BAAAZP010000090">
    <property type="protein sequence ID" value="GAA3679264.1"/>
    <property type="molecule type" value="Genomic_DNA"/>
</dbReference>
<dbReference type="SUPFAM" id="SSF48452">
    <property type="entry name" value="TPR-like"/>
    <property type="match status" value="1"/>
</dbReference>
<evidence type="ECO:0000313" key="1">
    <source>
        <dbReference type="EMBL" id="GAA3679264.1"/>
    </source>
</evidence>
<reference evidence="2" key="1">
    <citation type="journal article" date="2019" name="Int. J. Syst. Evol. Microbiol.">
        <title>The Global Catalogue of Microorganisms (GCM) 10K type strain sequencing project: providing services to taxonomists for standard genome sequencing and annotation.</title>
        <authorList>
            <consortium name="The Broad Institute Genomics Platform"/>
            <consortium name="The Broad Institute Genome Sequencing Center for Infectious Disease"/>
            <person name="Wu L."/>
            <person name="Ma J."/>
        </authorList>
    </citation>
    <scope>NUCLEOTIDE SEQUENCE [LARGE SCALE GENOMIC DNA]</scope>
    <source>
        <strain evidence="2">JCM 16904</strain>
    </source>
</reference>
<sequence>MGVTVLRRLAEAKGLVPYRKFDRAYQATADKLGCVGHCVGARTWKRWLAGEVASRPYATSCRVLETMFGRPVEELLTPFSTTDGASSGAAALSARSLGEAHRGMYEMMMDAADQSREAAGDAERELGQAAMETIQDDIVELARAYLLRSPMEEFPRLVAKRDQVITMMGETRKPAQLGELNFLAGVASSLLAEACIDLGETRHATEHARAAWSYANSIDHVPLAVWARGMMATSAYWAGRPRDAVNAISRAARHNPVGIAASRVHSIEARAWSHMGDKDRTVAAIHAAIHARAAAQGEDELQTIGGVFDWDGVREQRCYSSALLQLLQVSGNAFEPRAVRDLTGQILAYTQQALADALALPADQRSAPVVATIQTEMATASVILGDMINARQTLEAVLRLPANLRTFPVLHRFRALSKQLGKAQPTRQTRALADDLVTFIQGSTVRALPSGS</sequence>
<dbReference type="InterPro" id="IPR011990">
    <property type="entry name" value="TPR-like_helical_dom_sf"/>
</dbReference>
<name>A0ABP7C8R5_9ACTN</name>